<dbReference type="AlphaFoldDB" id="A0A816JP89"/>
<dbReference type="SUPFAM" id="SSF50249">
    <property type="entry name" value="Nucleic acid-binding proteins"/>
    <property type="match status" value="1"/>
</dbReference>
<evidence type="ECO:0000313" key="8">
    <source>
        <dbReference type="EMBL" id="CAF1853584.1"/>
    </source>
</evidence>
<dbReference type="InterPro" id="IPR047192">
    <property type="entry name" value="Euk_RPA1_DBD_C"/>
</dbReference>
<accession>A0A816JP89</accession>
<evidence type="ECO:0000256" key="2">
    <source>
        <dbReference type="ARBA" id="ARBA00022723"/>
    </source>
</evidence>
<evidence type="ECO:0000259" key="7">
    <source>
        <dbReference type="Pfam" id="PF08646"/>
    </source>
</evidence>
<dbReference type="PANTHER" id="PTHR47165">
    <property type="entry name" value="OS03G0429900 PROTEIN"/>
    <property type="match status" value="1"/>
</dbReference>
<dbReference type="PANTHER" id="PTHR47165:SF4">
    <property type="entry name" value="OS03G0429900 PROTEIN"/>
    <property type="match status" value="1"/>
</dbReference>
<evidence type="ECO:0000256" key="6">
    <source>
        <dbReference type="SAM" id="MobiDB-lite"/>
    </source>
</evidence>
<protein>
    <submittedName>
        <fullName evidence="8">(rape) hypothetical protein</fullName>
    </submittedName>
</protein>
<keyword evidence="4" id="KW-0862">Zinc</keyword>
<dbReference type="InterPro" id="IPR013955">
    <property type="entry name" value="Rep_factor-A_C"/>
</dbReference>
<evidence type="ECO:0000256" key="4">
    <source>
        <dbReference type="ARBA" id="ARBA00022833"/>
    </source>
</evidence>
<sequence>MAKQTTVITGQAASPLFFSQVSPGPGDSKLQFRLVHFWEARKNAKERGSILVGIEMLMIDGQGTVAHGFIAQNHCNRYEKELERGRIYTLTNFFASNIKVMYRVADQKLVICITHTSEMSKVEENIEGILTQRFRIHSFADFEANCDLRGDLHDVVGHLKLVDGQPLQHRPVLCTKYGSTSPKIMVHLQLKDGPVMNVYLWDQAAESFRIKFDASATTPTVLLVTTVNPKRLGGNISPPSPPPHPYKNSKTLTPPEHKPHPNFFCLILSSAASSINPVEVVNVETLTIREISAFIKRQPAKVAYFDCISTIDNVKLGTEWYYIACKDCQTKLNHGPTTLMCPKCCNENATAVANYRVEMFVYDNEEQCTLIIFGDSGKELTGRKAIELIDIYAEENGGDGAEVEVPLPQCFIDTIVQTNKFRIKVAHFNFTSNKVSLTVTKIVSPAVLPPKNHPLNMPVMPISSSQNNPATSEVDGSVVPESSSGGSPYANNHPSSAIDDQKKPKRIRRNG</sequence>
<proteinExistence type="inferred from homology"/>
<dbReference type="InterPro" id="IPR012340">
    <property type="entry name" value="NA-bd_OB-fold"/>
</dbReference>
<dbReference type="Pfam" id="PF08646">
    <property type="entry name" value="Rep_fac-A_C"/>
    <property type="match status" value="1"/>
</dbReference>
<dbReference type="GO" id="GO:0008270">
    <property type="term" value="F:zinc ion binding"/>
    <property type="evidence" value="ECO:0007669"/>
    <property type="project" value="UniProtKB-KW"/>
</dbReference>
<evidence type="ECO:0000256" key="1">
    <source>
        <dbReference type="ARBA" id="ARBA00005690"/>
    </source>
</evidence>
<dbReference type="EMBL" id="HG994368">
    <property type="protein sequence ID" value="CAF1853584.1"/>
    <property type="molecule type" value="Genomic_DNA"/>
</dbReference>
<keyword evidence="5" id="KW-0238">DNA-binding</keyword>
<feature type="compositionally biased region" description="Low complexity" evidence="6">
    <location>
        <begin position="472"/>
        <end position="488"/>
    </location>
</feature>
<keyword evidence="3" id="KW-0863">Zinc-finger</keyword>
<keyword evidence="2" id="KW-0479">Metal-binding</keyword>
<reference evidence="8" key="1">
    <citation type="submission" date="2021-01" db="EMBL/GenBank/DDBJ databases">
        <authorList>
            <consortium name="Genoscope - CEA"/>
            <person name="William W."/>
        </authorList>
    </citation>
    <scope>NUCLEOTIDE SEQUENCE</scope>
</reference>
<dbReference type="CDD" id="cd04476">
    <property type="entry name" value="RPA1_DBD_C"/>
    <property type="match status" value="1"/>
</dbReference>
<dbReference type="Proteomes" id="UP001295469">
    <property type="component" value="Chromosome C04"/>
</dbReference>
<evidence type="ECO:0000256" key="3">
    <source>
        <dbReference type="ARBA" id="ARBA00022771"/>
    </source>
</evidence>
<organism evidence="8">
    <name type="scientific">Brassica napus</name>
    <name type="common">Rape</name>
    <dbReference type="NCBI Taxonomy" id="3708"/>
    <lineage>
        <taxon>Eukaryota</taxon>
        <taxon>Viridiplantae</taxon>
        <taxon>Streptophyta</taxon>
        <taxon>Embryophyta</taxon>
        <taxon>Tracheophyta</taxon>
        <taxon>Spermatophyta</taxon>
        <taxon>Magnoliopsida</taxon>
        <taxon>eudicotyledons</taxon>
        <taxon>Gunneridae</taxon>
        <taxon>Pentapetalae</taxon>
        <taxon>rosids</taxon>
        <taxon>malvids</taxon>
        <taxon>Brassicales</taxon>
        <taxon>Brassicaceae</taxon>
        <taxon>Brassiceae</taxon>
        <taxon>Brassica</taxon>
    </lineage>
</organism>
<evidence type="ECO:0000256" key="5">
    <source>
        <dbReference type="ARBA" id="ARBA00023125"/>
    </source>
</evidence>
<feature type="region of interest" description="Disordered" evidence="6">
    <location>
        <begin position="457"/>
        <end position="511"/>
    </location>
</feature>
<feature type="region of interest" description="Disordered" evidence="6">
    <location>
        <begin position="232"/>
        <end position="253"/>
    </location>
</feature>
<dbReference type="Gene3D" id="2.40.50.140">
    <property type="entry name" value="Nucleic acid-binding proteins"/>
    <property type="match status" value="3"/>
</dbReference>
<feature type="domain" description="Replication factor A C-terminal" evidence="7">
    <location>
        <begin position="304"/>
        <end position="442"/>
    </location>
</feature>
<feature type="compositionally biased region" description="Polar residues" evidence="6">
    <location>
        <begin position="462"/>
        <end position="471"/>
    </location>
</feature>
<name>A0A816JP89_BRANA</name>
<dbReference type="CDD" id="cd04480">
    <property type="entry name" value="RPA1_DBD_A_like"/>
    <property type="match status" value="1"/>
</dbReference>
<comment type="similarity">
    <text evidence="1">Belongs to the replication factor A protein 1 family.</text>
</comment>
<dbReference type="GO" id="GO:0003677">
    <property type="term" value="F:DNA binding"/>
    <property type="evidence" value="ECO:0007669"/>
    <property type="project" value="UniProtKB-KW"/>
</dbReference>
<gene>
    <name evidence="8" type="ORF">DARMORV10_C04P38730.1</name>
</gene>